<dbReference type="RefSeq" id="WP_008901265.1">
    <property type="nucleotide sequence ID" value="NZ_GL397071.1"/>
</dbReference>
<reference evidence="2 3" key="1">
    <citation type="submission" date="2010-07" db="EMBL/GenBank/DDBJ databases">
        <authorList>
            <person name="Muzny D."/>
            <person name="Qin X."/>
            <person name="Deng J."/>
            <person name="Jiang H."/>
            <person name="Liu Y."/>
            <person name="Qu J."/>
            <person name="Song X.-Z."/>
            <person name="Zhang L."/>
            <person name="Thornton R."/>
            <person name="Coyle M."/>
            <person name="Francisco L."/>
            <person name="Jackson L."/>
            <person name="Javaid M."/>
            <person name="Korchina V."/>
            <person name="Kovar C."/>
            <person name="Mata R."/>
            <person name="Mathew T."/>
            <person name="Ngo R."/>
            <person name="Nguyen L."/>
            <person name="Nguyen N."/>
            <person name="Okwuonu G."/>
            <person name="Ongeri F."/>
            <person name="Pham C."/>
            <person name="Simmons D."/>
            <person name="Wilczek-Boney K."/>
            <person name="Hale W."/>
            <person name="Jakkamsetti A."/>
            <person name="Pham P."/>
            <person name="Ruth R."/>
            <person name="San Lucas F."/>
            <person name="Warren J."/>
            <person name="Zhang J."/>
            <person name="Zhao Z."/>
            <person name="Zhou C."/>
            <person name="Zhu D."/>
            <person name="Lee S."/>
            <person name="Bess C."/>
            <person name="Blankenburg K."/>
            <person name="Forbes L."/>
            <person name="Fu Q."/>
            <person name="Gubbala S."/>
            <person name="Hirani K."/>
            <person name="Jayaseelan J.C."/>
            <person name="Lara F."/>
            <person name="Munidasa M."/>
            <person name="Palculict T."/>
            <person name="Patil S."/>
            <person name="Pu L.-L."/>
            <person name="Saada N."/>
            <person name="Tang L."/>
            <person name="Weissenberger G."/>
            <person name="Zhu Y."/>
            <person name="Hemphill L."/>
            <person name="Shang Y."/>
            <person name="Youmans B."/>
            <person name="Ayvaz T."/>
            <person name="Ross M."/>
            <person name="Santibanez J."/>
            <person name="Aqrawi P."/>
            <person name="Gross S."/>
            <person name="Joshi V."/>
            <person name="Fowler G."/>
            <person name="Nazareth L."/>
            <person name="Reid J."/>
            <person name="Worley K."/>
            <person name="Petrosino J."/>
            <person name="Highlander S."/>
            <person name="Gibbs R."/>
        </authorList>
    </citation>
    <scope>NUCLEOTIDE SEQUENCE [LARGE SCALE GENOMIC DNA]</scope>
    <source>
        <strain evidence="2 3">ATCC BAA-1640</strain>
    </source>
</reference>
<name>E0NJU0_9FIRM</name>
<evidence type="ECO:0000259" key="1">
    <source>
        <dbReference type="Pfam" id="PF07669"/>
    </source>
</evidence>
<sequence length="72" mass="8506">MKKFDFVVGNPPFDEETENNGRRKPLYHLFMEGSYKVAKTTLLIHPSRFLFNAGQTPKKWNRKILNDKHLKS</sequence>
<dbReference type="Pfam" id="PF07669">
    <property type="entry name" value="Eco57I"/>
    <property type="match status" value="1"/>
</dbReference>
<evidence type="ECO:0000313" key="2">
    <source>
        <dbReference type="EMBL" id="EFM25885.1"/>
    </source>
</evidence>
<keyword evidence="2" id="KW-0540">Nuclease</keyword>
<keyword evidence="2" id="KW-0378">Hydrolase</keyword>
<dbReference type="GO" id="GO:0004519">
    <property type="term" value="F:endonuclease activity"/>
    <property type="evidence" value="ECO:0007669"/>
    <property type="project" value="UniProtKB-KW"/>
</dbReference>
<accession>E0NJU0</accession>
<dbReference type="STRING" id="862517.HMPREF9225_0429"/>
<protein>
    <submittedName>
        <fullName evidence="2">Eco57I restriction endonuclease</fullName>
    </submittedName>
</protein>
<dbReference type="GO" id="GO:0006304">
    <property type="term" value="P:DNA modification"/>
    <property type="evidence" value="ECO:0007669"/>
    <property type="project" value="InterPro"/>
</dbReference>
<dbReference type="PROSITE" id="PS00092">
    <property type="entry name" value="N6_MTASE"/>
    <property type="match status" value="1"/>
</dbReference>
<dbReference type="SUPFAM" id="SSF53335">
    <property type="entry name" value="S-adenosyl-L-methionine-dependent methyltransferases"/>
    <property type="match status" value="1"/>
</dbReference>
<feature type="domain" description="Type II methyltransferase M.TaqI-like" evidence="1">
    <location>
        <begin position="2"/>
        <end position="71"/>
    </location>
</feature>
<dbReference type="InterPro" id="IPR029063">
    <property type="entry name" value="SAM-dependent_MTases_sf"/>
</dbReference>
<dbReference type="InterPro" id="IPR002052">
    <property type="entry name" value="DNA_methylase_N6_adenine_CS"/>
</dbReference>
<dbReference type="EMBL" id="AEEH01000019">
    <property type="protein sequence ID" value="EFM25885.1"/>
    <property type="molecule type" value="Genomic_DNA"/>
</dbReference>
<comment type="caution">
    <text evidence="2">The sequence shown here is derived from an EMBL/GenBank/DDBJ whole genome shotgun (WGS) entry which is preliminary data.</text>
</comment>
<dbReference type="InterPro" id="IPR011639">
    <property type="entry name" value="MethylTrfase_TaqI-like_dom"/>
</dbReference>
<gene>
    <name evidence="2" type="ORF">HMPREF9225_0429</name>
</gene>
<dbReference type="GO" id="GO:0009007">
    <property type="term" value="F:site-specific DNA-methyltransferase (adenine-specific) activity"/>
    <property type="evidence" value="ECO:0007669"/>
    <property type="project" value="UniProtKB-EC"/>
</dbReference>
<dbReference type="GO" id="GO:0003676">
    <property type="term" value="F:nucleic acid binding"/>
    <property type="evidence" value="ECO:0007669"/>
    <property type="project" value="InterPro"/>
</dbReference>
<keyword evidence="2" id="KW-0255">Endonuclease</keyword>
<organism evidence="2 3">
    <name type="scientific">Peptoniphilus duerdenii ATCC BAA-1640</name>
    <dbReference type="NCBI Taxonomy" id="862517"/>
    <lineage>
        <taxon>Bacteria</taxon>
        <taxon>Bacillati</taxon>
        <taxon>Bacillota</taxon>
        <taxon>Tissierellia</taxon>
        <taxon>Tissierellales</taxon>
        <taxon>Peptoniphilaceae</taxon>
        <taxon>Peptoniphilus</taxon>
    </lineage>
</organism>
<keyword evidence="3" id="KW-1185">Reference proteome</keyword>
<dbReference type="GO" id="GO:0032259">
    <property type="term" value="P:methylation"/>
    <property type="evidence" value="ECO:0007669"/>
    <property type="project" value="InterPro"/>
</dbReference>
<dbReference type="HOGENOM" id="CLU_2718787_0_0_9"/>
<dbReference type="Gene3D" id="3.40.50.150">
    <property type="entry name" value="Vaccinia Virus protein VP39"/>
    <property type="match status" value="1"/>
</dbReference>
<dbReference type="eggNOG" id="COG0286">
    <property type="taxonomic scope" value="Bacteria"/>
</dbReference>
<dbReference type="Proteomes" id="UP000003280">
    <property type="component" value="Unassembled WGS sequence"/>
</dbReference>
<evidence type="ECO:0000313" key="3">
    <source>
        <dbReference type="Proteomes" id="UP000003280"/>
    </source>
</evidence>
<proteinExistence type="predicted"/>
<dbReference type="AlphaFoldDB" id="E0NJU0"/>